<dbReference type="EMBL" id="JAQMWT010000016">
    <property type="protein sequence ID" value="KAJ8613908.1"/>
    <property type="molecule type" value="Genomic_DNA"/>
</dbReference>
<sequence>MLLLLLSAARFDGTRRLFARSFETASVAVVGLGGVGSWTVEALVRSGVGRLTLVDLDEVCVSNCNRQVCALTSTIGKPKAQVLADRCGDINPAVDVRAVKDFVGLENVERILDDANAHVVVDAIDSVPDKVALVEACARRKIPLVCVGAAGGRRDPTRVRVAKGLTIAAGDPLLKAVRKRATTHDLTAVYSEEKAQRLPAEALKRTGCDQAFGTAAFVTGAFGLAAAKAALDLLPLQTTQAAPEEDWVEMDCPCSDFDDDVAA</sequence>
<evidence type="ECO:0000259" key="1">
    <source>
        <dbReference type="Pfam" id="PF00899"/>
    </source>
</evidence>
<dbReference type="GO" id="GO:0061503">
    <property type="term" value="F:tRNA threonylcarbamoyladenosine dehydratase"/>
    <property type="evidence" value="ECO:0007669"/>
    <property type="project" value="TreeGrafter"/>
</dbReference>
<dbReference type="InterPro" id="IPR000594">
    <property type="entry name" value="ThiF_NAD_FAD-bd"/>
</dbReference>
<dbReference type="GO" id="GO:0061504">
    <property type="term" value="P:cyclic threonylcarbamoyladenosine biosynthetic process"/>
    <property type="evidence" value="ECO:0007669"/>
    <property type="project" value="TreeGrafter"/>
</dbReference>
<dbReference type="AlphaFoldDB" id="A0AAD7UQ78"/>
<keyword evidence="3" id="KW-1185">Reference proteome</keyword>
<reference evidence="2" key="1">
    <citation type="submission" date="2023-01" db="EMBL/GenBank/DDBJ databases">
        <title>Metagenome sequencing of chrysophaentin producing Chrysophaeum taylorii.</title>
        <authorList>
            <person name="Davison J."/>
            <person name="Bewley C."/>
        </authorList>
    </citation>
    <scope>NUCLEOTIDE SEQUENCE</scope>
    <source>
        <strain evidence="2">NIES-1699</strain>
    </source>
</reference>
<accession>A0AAD7UQ78</accession>
<evidence type="ECO:0000313" key="2">
    <source>
        <dbReference type="EMBL" id="KAJ8613908.1"/>
    </source>
</evidence>
<evidence type="ECO:0000313" key="3">
    <source>
        <dbReference type="Proteomes" id="UP001230188"/>
    </source>
</evidence>
<feature type="domain" description="THIF-type NAD/FAD binding fold" evidence="1">
    <location>
        <begin position="21"/>
        <end position="236"/>
    </location>
</feature>
<dbReference type="Gene3D" id="3.40.50.720">
    <property type="entry name" value="NAD(P)-binding Rossmann-like Domain"/>
    <property type="match status" value="1"/>
</dbReference>
<dbReference type="InterPro" id="IPR035985">
    <property type="entry name" value="Ubiquitin-activating_enz"/>
</dbReference>
<proteinExistence type="predicted"/>
<dbReference type="PANTHER" id="PTHR43267">
    <property type="entry name" value="TRNA THREONYLCARBAMOYLADENOSINE DEHYDRATASE"/>
    <property type="match status" value="1"/>
</dbReference>
<dbReference type="PANTHER" id="PTHR43267:SF1">
    <property type="entry name" value="TRNA THREONYLCARBAMOYLADENOSINE DEHYDRATASE"/>
    <property type="match status" value="1"/>
</dbReference>
<dbReference type="SUPFAM" id="SSF69572">
    <property type="entry name" value="Activating enzymes of the ubiquitin-like proteins"/>
    <property type="match status" value="1"/>
</dbReference>
<name>A0AAD7UQ78_9STRA</name>
<dbReference type="Pfam" id="PF00899">
    <property type="entry name" value="ThiF"/>
    <property type="match status" value="1"/>
</dbReference>
<dbReference type="Proteomes" id="UP001230188">
    <property type="component" value="Unassembled WGS sequence"/>
</dbReference>
<dbReference type="GO" id="GO:0008641">
    <property type="term" value="F:ubiquitin-like modifier activating enzyme activity"/>
    <property type="evidence" value="ECO:0007669"/>
    <property type="project" value="InterPro"/>
</dbReference>
<organism evidence="2 3">
    <name type="scientific">Chrysophaeum taylorii</name>
    <dbReference type="NCBI Taxonomy" id="2483200"/>
    <lineage>
        <taxon>Eukaryota</taxon>
        <taxon>Sar</taxon>
        <taxon>Stramenopiles</taxon>
        <taxon>Ochrophyta</taxon>
        <taxon>Pelagophyceae</taxon>
        <taxon>Pelagomonadales</taxon>
        <taxon>Pelagomonadaceae</taxon>
        <taxon>Chrysophaeum</taxon>
    </lineage>
</organism>
<comment type="caution">
    <text evidence="2">The sequence shown here is derived from an EMBL/GenBank/DDBJ whole genome shotgun (WGS) entry which is preliminary data.</text>
</comment>
<gene>
    <name evidence="2" type="ORF">CTAYLR_009583</name>
</gene>
<dbReference type="InterPro" id="IPR045886">
    <property type="entry name" value="ThiF/MoeB/HesA"/>
</dbReference>
<protein>
    <recommendedName>
        <fullName evidence="1">THIF-type NAD/FAD binding fold domain-containing protein</fullName>
    </recommendedName>
</protein>
<dbReference type="CDD" id="cd00755">
    <property type="entry name" value="YgdL_like"/>
    <property type="match status" value="1"/>
</dbReference>